<dbReference type="eggNOG" id="ENOG502Z9ES">
    <property type="taxonomic scope" value="Bacteria"/>
</dbReference>
<gene>
    <name evidence="1" type="ordered locus">Tlet_1164</name>
</gene>
<dbReference type="EMBL" id="CP000812">
    <property type="protein sequence ID" value="ABV33729.1"/>
    <property type="molecule type" value="Genomic_DNA"/>
</dbReference>
<reference evidence="1 2" key="2">
    <citation type="journal article" date="2009" name="Proc. Natl. Acad. Sci. U.S.A.">
        <title>On the chimeric nature, thermophilic origin, and phylogenetic placement of the Thermotogales.</title>
        <authorList>
            <person name="Zhaxybayeva O."/>
            <person name="Swithers K.S."/>
            <person name="Lapierre P."/>
            <person name="Fournier G.P."/>
            <person name="Bickhart D.M."/>
            <person name="DeBoy R.T."/>
            <person name="Nelson K.E."/>
            <person name="Nesbo C.L."/>
            <person name="Doolittle W.F."/>
            <person name="Gogarten J.P."/>
            <person name="Noll K.M."/>
        </authorList>
    </citation>
    <scope>NUCLEOTIDE SEQUENCE [LARGE SCALE GENOMIC DNA]</scope>
    <source>
        <strain evidence="2">ATCC BAA-301 / DSM 14385 / NBRC 107922 / TMO</strain>
    </source>
</reference>
<dbReference type="KEGG" id="tle:Tlet_1164"/>
<dbReference type="STRING" id="416591.Tlet_1164"/>
<dbReference type="Proteomes" id="UP000002016">
    <property type="component" value="Chromosome"/>
</dbReference>
<dbReference type="NCBIfam" id="TIGR04332">
    <property type="entry name" value="gamma_Glu_sys"/>
    <property type="match status" value="1"/>
</dbReference>
<evidence type="ECO:0008006" key="3">
    <source>
        <dbReference type="Google" id="ProtNLM"/>
    </source>
</evidence>
<dbReference type="AlphaFoldDB" id="A8F6E5"/>
<evidence type="ECO:0000313" key="2">
    <source>
        <dbReference type="Proteomes" id="UP000002016"/>
    </source>
</evidence>
<organism evidence="1 2">
    <name type="scientific">Pseudothermotoga lettingae (strain ATCC BAA-301 / DSM 14385 / NBRC 107922 / TMO)</name>
    <name type="common">Thermotoga lettingae</name>
    <dbReference type="NCBI Taxonomy" id="416591"/>
    <lineage>
        <taxon>Bacteria</taxon>
        <taxon>Thermotogati</taxon>
        <taxon>Thermotogota</taxon>
        <taxon>Thermotogae</taxon>
        <taxon>Thermotogales</taxon>
        <taxon>Thermotogaceae</taxon>
        <taxon>Pseudothermotoga</taxon>
    </lineage>
</organism>
<sequence length="320" mass="35941">MKRALIWLVIVTAIYAIWLLTPLDRRYSHIDKMYKASLIMEEFINLLREKRADDIDPIFDPNRTGFIGKEFTELTTTVGNLESKRTATNPDIAALICYLLIDIGVKEGDYVAVGASGSFPGLIVATLSACRSIGAKPMVICSIGSSQWGANQIDFTVLDLFCWLMEVGFEKPLLFSYGGSDNTGRDFPEELRELLKKKAEKYGFQIYEGRSFEEDVQRFYNVYMTNCGGRLAAFVNIGGSIINIGRSVDNALLSGVVKDKESVSKDGIIDLMVSEKIPVLTLLNLRKIAIKYNLPWDPIPLPETSKERIRDLLKKFVKNE</sequence>
<keyword evidence="2" id="KW-1185">Reference proteome</keyword>
<accession>A8F6E5</accession>
<evidence type="ECO:0000313" key="1">
    <source>
        <dbReference type="EMBL" id="ABV33729.1"/>
    </source>
</evidence>
<proteinExistence type="predicted"/>
<dbReference type="OrthoDB" id="6233025at2"/>
<dbReference type="InterPro" id="IPR027602">
    <property type="entry name" value="PGA_system"/>
</dbReference>
<protein>
    <recommendedName>
        <fullName evidence="3">Poly-gamma-glutamate system protein</fullName>
    </recommendedName>
</protein>
<dbReference type="RefSeq" id="WP_012003210.1">
    <property type="nucleotide sequence ID" value="NC_009828.1"/>
</dbReference>
<name>A8F6E5_PSELT</name>
<reference evidence="1 2" key="1">
    <citation type="submission" date="2007-08" db="EMBL/GenBank/DDBJ databases">
        <title>Complete sequence of Thermotoga lettingae TMO.</title>
        <authorList>
            <consortium name="US DOE Joint Genome Institute"/>
            <person name="Copeland A."/>
            <person name="Lucas S."/>
            <person name="Lapidus A."/>
            <person name="Barry K."/>
            <person name="Glavina del Rio T."/>
            <person name="Dalin E."/>
            <person name="Tice H."/>
            <person name="Pitluck S."/>
            <person name="Foster B."/>
            <person name="Bruce D."/>
            <person name="Schmutz J."/>
            <person name="Larimer F."/>
            <person name="Land M."/>
            <person name="Hauser L."/>
            <person name="Kyrpides N."/>
            <person name="Mikhailova N."/>
            <person name="Nelson K."/>
            <person name="Gogarten J.P."/>
            <person name="Noll K."/>
            <person name="Richardson P."/>
        </authorList>
    </citation>
    <scope>NUCLEOTIDE SEQUENCE [LARGE SCALE GENOMIC DNA]</scope>
    <source>
        <strain evidence="2">ATCC BAA-301 / DSM 14385 / NBRC 107922 / TMO</strain>
    </source>
</reference>
<dbReference type="HOGENOM" id="CLU_056932_0_0_0"/>